<feature type="non-terminal residue" evidence="6">
    <location>
        <position position="204"/>
    </location>
</feature>
<protein>
    <submittedName>
        <fullName evidence="6">Voltage-dependent calcium channel gamma-2 subunit</fullName>
    </submittedName>
</protein>
<dbReference type="EMBL" id="JASAOG010000089">
    <property type="protein sequence ID" value="KAK0053131.1"/>
    <property type="molecule type" value="Genomic_DNA"/>
</dbReference>
<evidence type="ECO:0000256" key="2">
    <source>
        <dbReference type="ARBA" id="ARBA00022692"/>
    </source>
</evidence>
<reference evidence="6" key="1">
    <citation type="journal article" date="2023" name="PLoS Negl. Trop. Dis.">
        <title>A genome sequence for Biomphalaria pfeifferi, the major vector snail for the human-infecting parasite Schistosoma mansoni.</title>
        <authorList>
            <person name="Bu L."/>
            <person name="Lu L."/>
            <person name="Laidemitt M.R."/>
            <person name="Zhang S.M."/>
            <person name="Mutuku M."/>
            <person name="Mkoji G."/>
            <person name="Steinauer M."/>
            <person name="Loker E.S."/>
        </authorList>
    </citation>
    <scope>NUCLEOTIDE SEQUENCE</scope>
    <source>
        <strain evidence="6">KasaAsao</strain>
    </source>
</reference>
<dbReference type="Pfam" id="PF13903">
    <property type="entry name" value="Claudin_2"/>
    <property type="match status" value="1"/>
</dbReference>
<evidence type="ECO:0000256" key="3">
    <source>
        <dbReference type="ARBA" id="ARBA00022989"/>
    </source>
</evidence>
<accession>A0AAD8BF00</accession>
<dbReference type="InterPro" id="IPR004031">
    <property type="entry name" value="PMP22/EMP/MP20/Claudin"/>
</dbReference>
<dbReference type="GO" id="GO:0016020">
    <property type="term" value="C:membrane"/>
    <property type="evidence" value="ECO:0007669"/>
    <property type="project" value="UniProtKB-SubCell"/>
</dbReference>
<evidence type="ECO:0000256" key="1">
    <source>
        <dbReference type="ARBA" id="ARBA00004141"/>
    </source>
</evidence>
<keyword evidence="4 5" id="KW-0472">Membrane</keyword>
<evidence type="ECO:0000313" key="6">
    <source>
        <dbReference type="EMBL" id="KAK0053131.1"/>
    </source>
</evidence>
<evidence type="ECO:0000256" key="5">
    <source>
        <dbReference type="SAM" id="Phobius"/>
    </source>
</evidence>
<name>A0AAD8BF00_BIOPF</name>
<dbReference type="Proteomes" id="UP001233172">
    <property type="component" value="Unassembled WGS sequence"/>
</dbReference>
<dbReference type="PANTHER" id="PTHR21284:SF12">
    <property type="entry name" value="EG:80H7.2 PROTEIN"/>
    <property type="match status" value="1"/>
</dbReference>
<keyword evidence="2 5" id="KW-0812">Transmembrane</keyword>
<proteinExistence type="predicted"/>
<keyword evidence="3 5" id="KW-1133">Transmembrane helix</keyword>
<gene>
    <name evidence="6" type="ORF">Bpfe_017508</name>
</gene>
<feature type="transmembrane region" description="Helical" evidence="5">
    <location>
        <begin position="151"/>
        <end position="172"/>
    </location>
</feature>
<feature type="transmembrane region" description="Helical" evidence="5">
    <location>
        <begin position="68"/>
        <end position="97"/>
    </location>
</feature>
<feature type="transmembrane region" description="Helical" evidence="5">
    <location>
        <begin position="20"/>
        <end position="43"/>
    </location>
</feature>
<sequence length="204" mass="22692">TLLTMDIPNSFKAARPLVKVVVILLVIAQVCNWLAFCTTSWYVHLDNNAYIGLWRSCSLTYCNPRDGIPVAFVMAVQAFAIFGFVSMNISFWLVLLYTLSTKYRLSSPTYRLAAGLLLCAVVSWLISVVVFGTNVCINSGEYNGKYVGCHYSYGLAVCAVVLSLTACILIFIDTRSVRTTVVSQRNVQVETTVTYSTTQHQQIR</sequence>
<dbReference type="Gene3D" id="1.20.140.150">
    <property type="match status" value="1"/>
</dbReference>
<keyword evidence="7" id="KW-1185">Reference proteome</keyword>
<feature type="transmembrane region" description="Helical" evidence="5">
    <location>
        <begin position="109"/>
        <end position="131"/>
    </location>
</feature>
<dbReference type="PANTHER" id="PTHR21284">
    <property type="entry name" value="EG:80H7.2 PROTEIN"/>
    <property type="match status" value="1"/>
</dbReference>
<evidence type="ECO:0000256" key="4">
    <source>
        <dbReference type="ARBA" id="ARBA00023136"/>
    </source>
</evidence>
<evidence type="ECO:0000313" key="7">
    <source>
        <dbReference type="Proteomes" id="UP001233172"/>
    </source>
</evidence>
<comment type="caution">
    <text evidence="6">The sequence shown here is derived from an EMBL/GenBank/DDBJ whole genome shotgun (WGS) entry which is preliminary data.</text>
</comment>
<reference evidence="6" key="2">
    <citation type="submission" date="2023-04" db="EMBL/GenBank/DDBJ databases">
        <authorList>
            <person name="Bu L."/>
            <person name="Lu L."/>
            <person name="Laidemitt M.R."/>
            <person name="Zhang S.M."/>
            <person name="Mutuku M."/>
            <person name="Mkoji G."/>
            <person name="Steinauer M."/>
            <person name="Loker E.S."/>
        </authorList>
    </citation>
    <scope>NUCLEOTIDE SEQUENCE</scope>
    <source>
        <strain evidence="6">KasaAsao</strain>
        <tissue evidence="6">Whole Snail</tissue>
    </source>
</reference>
<comment type="subcellular location">
    <subcellularLocation>
        <location evidence="1">Membrane</location>
        <topology evidence="1">Multi-pass membrane protein</topology>
    </subcellularLocation>
</comment>
<organism evidence="6 7">
    <name type="scientific">Biomphalaria pfeifferi</name>
    <name type="common">Bloodfluke planorb</name>
    <name type="synonym">Freshwater snail</name>
    <dbReference type="NCBI Taxonomy" id="112525"/>
    <lineage>
        <taxon>Eukaryota</taxon>
        <taxon>Metazoa</taxon>
        <taxon>Spiralia</taxon>
        <taxon>Lophotrochozoa</taxon>
        <taxon>Mollusca</taxon>
        <taxon>Gastropoda</taxon>
        <taxon>Heterobranchia</taxon>
        <taxon>Euthyneura</taxon>
        <taxon>Panpulmonata</taxon>
        <taxon>Hygrophila</taxon>
        <taxon>Lymnaeoidea</taxon>
        <taxon>Planorbidae</taxon>
        <taxon>Biomphalaria</taxon>
    </lineage>
</organism>
<dbReference type="AlphaFoldDB" id="A0AAD8BF00"/>